<protein>
    <submittedName>
        <fullName evidence="1">Uncharacterized protein</fullName>
    </submittedName>
</protein>
<reference evidence="1" key="4">
    <citation type="submission" date="2019-03" db="UniProtKB">
        <authorList>
            <consortium name="EnsemblPlants"/>
        </authorList>
    </citation>
    <scope>IDENTIFICATION</scope>
</reference>
<evidence type="ECO:0000313" key="2">
    <source>
        <dbReference type="Proteomes" id="UP000015105"/>
    </source>
</evidence>
<sequence>ALRAKVRKIVQGDDNTQFFHMIANGKHRKKRIFQLEQHEGTILGHEHLKVYITNYYKQMFGP</sequence>
<dbReference type="Proteomes" id="UP000015105">
    <property type="component" value="Chromosome 1D"/>
</dbReference>
<dbReference type="Gramene" id="AET1Gv20110100.1">
    <property type="protein sequence ID" value="AET1Gv20110100.1"/>
    <property type="gene ID" value="AET1Gv20110100"/>
</dbReference>
<name>A0A452XQ97_AEGTS</name>
<reference evidence="1" key="5">
    <citation type="journal article" date="2021" name="G3 (Bethesda)">
        <title>Aegilops tauschii genome assembly Aet v5.0 features greater sequence contiguity and improved annotation.</title>
        <authorList>
            <person name="Wang L."/>
            <person name="Zhu T."/>
            <person name="Rodriguez J.C."/>
            <person name="Deal K.R."/>
            <person name="Dubcovsky J."/>
            <person name="McGuire P.E."/>
            <person name="Lux T."/>
            <person name="Spannagl M."/>
            <person name="Mayer K.F.X."/>
            <person name="Baldrich P."/>
            <person name="Meyers B.C."/>
            <person name="Huo N."/>
            <person name="Gu Y.Q."/>
            <person name="Zhou H."/>
            <person name="Devos K.M."/>
            <person name="Bennetzen J.L."/>
            <person name="Unver T."/>
            <person name="Budak H."/>
            <person name="Gulick P.J."/>
            <person name="Galiba G."/>
            <person name="Kalapos B."/>
            <person name="Nelson D.R."/>
            <person name="Li P."/>
            <person name="You F.M."/>
            <person name="Luo M.C."/>
            <person name="Dvorak J."/>
        </authorList>
    </citation>
    <scope>NUCLEOTIDE SEQUENCE [LARGE SCALE GENOMIC DNA]</scope>
    <source>
        <strain evidence="1">cv. AL8/78</strain>
    </source>
</reference>
<proteinExistence type="predicted"/>
<reference evidence="2" key="2">
    <citation type="journal article" date="2017" name="Nat. Plants">
        <title>The Aegilops tauschii genome reveals multiple impacts of transposons.</title>
        <authorList>
            <person name="Zhao G."/>
            <person name="Zou C."/>
            <person name="Li K."/>
            <person name="Wang K."/>
            <person name="Li T."/>
            <person name="Gao L."/>
            <person name="Zhang X."/>
            <person name="Wang H."/>
            <person name="Yang Z."/>
            <person name="Liu X."/>
            <person name="Jiang W."/>
            <person name="Mao L."/>
            <person name="Kong X."/>
            <person name="Jiao Y."/>
            <person name="Jia J."/>
        </authorList>
    </citation>
    <scope>NUCLEOTIDE SEQUENCE [LARGE SCALE GENOMIC DNA]</scope>
    <source>
        <strain evidence="2">cv. AL8/78</strain>
    </source>
</reference>
<dbReference type="AlphaFoldDB" id="A0A452XQ97"/>
<evidence type="ECO:0000313" key="1">
    <source>
        <dbReference type="EnsemblPlants" id="AET1Gv20110100.1"/>
    </source>
</evidence>
<accession>A0A452XQ97</accession>
<organism evidence="1 2">
    <name type="scientific">Aegilops tauschii subsp. strangulata</name>
    <name type="common">Goatgrass</name>
    <dbReference type="NCBI Taxonomy" id="200361"/>
    <lineage>
        <taxon>Eukaryota</taxon>
        <taxon>Viridiplantae</taxon>
        <taxon>Streptophyta</taxon>
        <taxon>Embryophyta</taxon>
        <taxon>Tracheophyta</taxon>
        <taxon>Spermatophyta</taxon>
        <taxon>Magnoliopsida</taxon>
        <taxon>Liliopsida</taxon>
        <taxon>Poales</taxon>
        <taxon>Poaceae</taxon>
        <taxon>BOP clade</taxon>
        <taxon>Pooideae</taxon>
        <taxon>Triticodae</taxon>
        <taxon>Triticeae</taxon>
        <taxon>Triticinae</taxon>
        <taxon>Aegilops</taxon>
    </lineage>
</organism>
<keyword evidence="2" id="KW-1185">Reference proteome</keyword>
<reference evidence="1" key="3">
    <citation type="journal article" date="2017" name="Nature">
        <title>Genome sequence of the progenitor of the wheat D genome Aegilops tauschii.</title>
        <authorList>
            <person name="Luo M.C."/>
            <person name="Gu Y.Q."/>
            <person name="Puiu D."/>
            <person name="Wang H."/>
            <person name="Twardziok S.O."/>
            <person name="Deal K.R."/>
            <person name="Huo N."/>
            <person name="Zhu T."/>
            <person name="Wang L."/>
            <person name="Wang Y."/>
            <person name="McGuire P.E."/>
            <person name="Liu S."/>
            <person name="Long H."/>
            <person name="Ramasamy R.K."/>
            <person name="Rodriguez J.C."/>
            <person name="Van S.L."/>
            <person name="Yuan L."/>
            <person name="Wang Z."/>
            <person name="Xia Z."/>
            <person name="Xiao L."/>
            <person name="Anderson O.D."/>
            <person name="Ouyang S."/>
            <person name="Liang Y."/>
            <person name="Zimin A.V."/>
            <person name="Pertea G."/>
            <person name="Qi P."/>
            <person name="Bennetzen J.L."/>
            <person name="Dai X."/>
            <person name="Dawson M.W."/>
            <person name="Muller H.G."/>
            <person name="Kugler K."/>
            <person name="Rivarola-Duarte L."/>
            <person name="Spannagl M."/>
            <person name="Mayer K.F.X."/>
            <person name="Lu F.H."/>
            <person name="Bevan M.W."/>
            <person name="Leroy P."/>
            <person name="Li P."/>
            <person name="You F.M."/>
            <person name="Sun Q."/>
            <person name="Liu Z."/>
            <person name="Lyons E."/>
            <person name="Wicker T."/>
            <person name="Salzberg S.L."/>
            <person name="Devos K.M."/>
            <person name="Dvorak J."/>
        </authorList>
    </citation>
    <scope>NUCLEOTIDE SEQUENCE [LARGE SCALE GENOMIC DNA]</scope>
    <source>
        <strain evidence="1">cv. AL8/78</strain>
    </source>
</reference>
<reference evidence="2" key="1">
    <citation type="journal article" date="2014" name="Science">
        <title>Ancient hybridizations among the ancestral genomes of bread wheat.</title>
        <authorList>
            <consortium name="International Wheat Genome Sequencing Consortium,"/>
            <person name="Marcussen T."/>
            <person name="Sandve S.R."/>
            <person name="Heier L."/>
            <person name="Spannagl M."/>
            <person name="Pfeifer M."/>
            <person name="Jakobsen K.S."/>
            <person name="Wulff B.B."/>
            <person name="Steuernagel B."/>
            <person name="Mayer K.F."/>
            <person name="Olsen O.A."/>
        </authorList>
    </citation>
    <scope>NUCLEOTIDE SEQUENCE [LARGE SCALE GENOMIC DNA]</scope>
    <source>
        <strain evidence="2">cv. AL8/78</strain>
    </source>
</reference>
<dbReference type="EnsemblPlants" id="AET1Gv20110100.1">
    <property type="protein sequence ID" value="AET1Gv20110100.1"/>
    <property type="gene ID" value="AET1Gv20110100"/>
</dbReference>